<dbReference type="GO" id="GO:0016790">
    <property type="term" value="F:thiolester hydrolase activity"/>
    <property type="evidence" value="ECO:0007669"/>
    <property type="project" value="UniProtKB-ARBA"/>
</dbReference>
<dbReference type="SUPFAM" id="SSF54637">
    <property type="entry name" value="Thioesterase/thiol ester dehydrase-isomerase"/>
    <property type="match status" value="1"/>
</dbReference>
<sequence>MEIADDAHCFVCGPENSRGLQAKFEMDPERLRSHCQISLSGEFQGWQDVVHGGMLATLLDEASIYACRTIAPRCVTAELAVRYKKPVPVDTPLDISAEVVEQKKRVFLVEAKIAINGTVHAEASTKVFRL</sequence>
<dbReference type="InterPro" id="IPR052061">
    <property type="entry name" value="PTE-AB_protein"/>
</dbReference>
<dbReference type="OrthoDB" id="5297685at2"/>
<protein>
    <submittedName>
        <fullName evidence="2">Thioesterase superfamily</fullName>
    </submittedName>
</protein>
<dbReference type="PANTHER" id="PTHR47260:SF3">
    <property type="entry name" value="THIOESTERASE FAMILY PROTEIN (AFU_ORTHOLOGUE AFUA_7G03960)"/>
    <property type="match status" value="1"/>
</dbReference>
<dbReference type="RefSeq" id="WP_006001080.1">
    <property type="nucleotide sequence ID" value="NZ_AAEW02000011.1"/>
</dbReference>
<dbReference type="InterPro" id="IPR029069">
    <property type="entry name" value="HotDog_dom_sf"/>
</dbReference>
<name>Q1JYL2_DESA6</name>
<dbReference type="Proteomes" id="UP000005695">
    <property type="component" value="Unassembled WGS sequence"/>
</dbReference>
<organism evidence="2 3">
    <name type="scientific">Desulfuromonas acetoxidans (strain DSM 684 / 11070)</name>
    <dbReference type="NCBI Taxonomy" id="281689"/>
    <lineage>
        <taxon>Bacteria</taxon>
        <taxon>Pseudomonadati</taxon>
        <taxon>Thermodesulfobacteriota</taxon>
        <taxon>Desulfuromonadia</taxon>
        <taxon>Desulfuromonadales</taxon>
        <taxon>Desulfuromonadaceae</taxon>
        <taxon>Desulfuromonas</taxon>
    </lineage>
</organism>
<evidence type="ECO:0000313" key="2">
    <source>
        <dbReference type="EMBL" id="EAT15403.1"/>
    </source>
</evidence>
<dbReference type="CDD" id="cd03443">
    <property type="entry name" value="PaaI_thioesterase"/>
    <property type="match status" value="1"/>
</dbReference>
<evidence type="ECO:0000259" key="1">
    <source>
        <dbReference type="Pfam" id="PF03061"/>
    </source>
</evidence>
<accession>Q1JYL2</accession>
<dbReference type="EMBL" id="AAEW02000011">
    <property type="protein sequence ID" value="EAT15403.1"/>
    <property type="molecule type" value="Genomic_DNA"/>
</dbReference>
<dbReference type="Gene3D" id="3.10.129.10">
    <property type="entry name" value="Hotdog Thioesterase"/>
    <property type="match status" value="1"/>
</dbReference>
<keyword evidence="3" id="KW-1185">Reference proteome</keyword>
<reference evidence="2" key="2">
    <citation type="submission" date="2006-05" db="EMBL/GenBank/DDBJ databases">
        <title>Sequencing of the draft genome and assembly of Desulfuromonas acetoxidans DSM 684.</title>
        <authorList>
            <consortium name="US DOE Joint Genome Institute (JGI-PGF)"/>
            <person name="Copeland A."/>
            <person name="Lucas S."/>
            <person name="Lapidus A."/>
            <person name="Barry K."/>
            <person name="Detter J.C."/>
            <person name="Glavina del Rio T."/>
            <person name="Hammon N."/>
            <person name="Israni S."/>
            <person name="Dalin E."/>
            <person name="Tice H."/>
            <person name="Bruce D."/>
            <person name="Pitluck S."/>
            <person name="Richardson P."/>
        </authorList>
    </citation>
    <scope>NUCLEOTIDE SEQUENCE [LARGE SCALE GENOMIC DNA]</scope>
    <source>
        <strain evidence="2">DSM 684</strain>
    </source>
</reference>
<dbReference type="AlphaFoldDB" id="Q1JYL2"/>
<proteinExistence type="predicted"/>
<dbReference type="Pfam" id="PF03061">
    <property type="entry name" value="4HBT"/>
    <property type="match status" value="1"/>
</dbReference>
<feature type="domain" description="Thioesterase" evidence="1">
    <location>
        <begin position="49"/>
        <end position="113"/>
    </location>
</feature>
<dbReference type="PANTHER" id="PTHR47260">
    <property type="entry name" value="UPF0644 PROTEIN PB2B4.06"/>
    <property type="match status" value="1"/>
</dbReference>
<gene>
    <name evidence="2" type="ORF">Dace_1067</name>
</gene>
<dbReference type="InterPro" id="IPR006683">
    <property type="entry name" value="Thioestr_dom"/>
</dbReference>
<evidence type="ECO:0000313" key="3">
    <source>
        <dbReference type="Proteomes" id="UP000005695"/>
    </source>
</evidence>
<comment type="caution">
    <text evidence="2">The sequence shown here is derived from an EMBL/GenBank/DDBJ whole genome shotgun (WGS) entry which is preliminary data.</text>
</comment>
<reference evidence="2" key="1">
    <citation type="submission" date="2006-05" db="EMBL/GenBank/DDBJ databases">
        <title>Annotation of the draft genome assembly of Desulfuromonas acetoxidans DSM 684.</title>
        <authorList>
            <consortium name="US DOE Joint Genome Institute (JGI-ORNL)"/>
            <person name="Larimer F."/>
            <person name="Land M."/>
            <person name="Hauser L."/>
        </authorList>
    </citation>
    <scope>NUCLEOTIDE SEQUENCE [LARGE SCALE GENOMIC DNA]</scope>
    <source>
        <strain evidence="2">DSM 684</strain>
    </source>
</reference>